<proteinExistence type="predicted"/>
<name>A0ACC0G7Q7_9ERIC</name>
<organism evidence="1 2">
    <name type="scientific">Camellia lanceoleosa</name>
    <dbReference type="NCBI Taxonomy" id="1840588"/>
    <lineage>
        <taxon>Eukaryota</taxon>
        <taxon>Viridiplantae</taxon>
        <taxon>Streptophyta</taxon>
        <taxon>Embryophyta</taxon>
        <taxon>Tracheophyta</taxon>
        <taxon>Spermatophyta</taxon>
        <taxon>Magnoliopsida</taxon>
        <taxon>eudicotyledons</taxon>
        <taxon>Gunneridae</taxon>
        <taxon>Pentapetalae</taxon>
        <taxon>asterids</taxon>
        <taxon>Ericales</taxon>
        <taxon>Theaceae</taxon>
        <taxon>Camellia</taxon>
    </lineage>
</organism>
<dbReference type="EMBL" id="CM045767">
    <property type="protein sequence ID" value="KAI7996091.1"/>
    <property type="molecule type" value="Genomic_DNA"/>
</dbReference>
<reference evidence="1 2" key="1">
    <citation type="journal article" date="2022" name="Plant J.">
        <title>Chromosome-level genome of Camellia lanceoleosa provides a valuable resource for understanding genome evolution and self-incompatibility.</title>
        <authorList>
            <person name="Gong W."/>
            <person name="Xiao S."/>
            <person name="Wang L."/>
            <person name="Liao Z."/>
            <person name="Chang Y."/>
            <person name="Mo W."/>
            <person name="Hu G."/>
            <person name="Li W."/>
            <person name="Zhao G."/>
            <person name="Zhu H."/>
            <person name="Hu X."/>
            <person name="Ji K."/>
            <person name="Xiang X."/>
            <person name="Song Q."/>
            <person name="Yuan D."/>
            <person name="Jin S."/>
            <person name="Zhang L."/>
        </authorList>
    </citation>
    <scope>NUCLEOTIDE SEQUENCE [LARGE SCALE GENOMIC DNA]</scope>
    <source>
        <strain evidence="1">SQ_2022a</strain>
    </source>
</reference>
<gene>
    <name evidence="1" type="ORF">LOK49_LG10G00213</name>
</gene>
<protein>
    <submittedName>
        <fullName evidence="1">Uncharacterized protein</fullName>
    </submittedName>
</protein>
<dbReference type="Proteomes" id="UP001060215">
    <property type="component" value="Chromosome 10"/>
</dbReference>
<accession>A0ACC0G7Q7</accession>
<evidence type="ECO:0000313" key="1">
    <source>
        <dbReference type="EMBL" id="KAI7996091.1"/>
    </source>
</evidence>
<keyword evidence="2" id="KW-1185">Reference proteome</keyword>
<evidence type="ECO:0000313" key="2">
    <source>
        <dbReference type="Proteomes" id="UP001060215"/>
    </source>
</evidence>
<comment type="caution">
    <text evidence="1">The sequence shown here is derived from an EMBL/GenBank/DDBJ whole genome shotgun (WGS) entry which is preliminary data.</text>
</comment>
<sequence>MPLCLLWVLMRRNTSSILTSSPMLAALQIVLLPSPRLFMIGLALLRVL</sequence>